<name>A0A562V1V6_9ACTN</name>
<keyword evidence="6 10" id="KW-0407">Ion channel</keyword>
<evidence type="ECO:0000313" key="12">
    <source>
        <dbReference type="Proteomes" id="UP000321617"/>
    </source>
</evidence>
<comment type="caution">
    <text evidence="10">Lacks conserved residue(s) required for the propagation of feature annotation.</text>
</comment>
<dbReference type="InterPro" id="IPR003691">
    <property type="entry name" value="FluC"/>
</dbReference>
<feature type="transmembrane region" description="Helical" evidence="10">
    <location>
        <begin position="92"/>
        <end position="111"/>
    </location>
</feature>
<comment type="subcellular location">
    <subcellularLocation>
        <location evidence="1 10">Cell membrane</location>
        <topology evidence="1 10">Multi-pass membrane protein</topology>
    </subcellularLocation>
</comment>
<comment type="similarity">
    <text evidence="7 10">Belongs to the fluoride channel Fluc/FEX (TC 1.A.43) family.</text>
</comment>
<comment type="activity regulation">
    <text evidence="10">Na(+) is not transported, but it plays an essential structural role and its presence is essential for fluoride channel function.</text>
</comment>
<evidence type="ECO:0000256" key="7">
    <source>
        <dbReference type="ARBA" id="ARBA00035120"/>
    </source>
</evidence>
<gene>
    <name evidence="10" type="primary">fluC</name>
    <name evidence="10" type="synonym">crcB</name>
    <name evidence="11" type="ORF">LX16_2638</name>
</gene>
<organism evidence="11 12">
    <name type="scientific">Stackebrandtia albiflava</name>
    <dbReference type="NCBI Taxonomy" id="406432"/>
    <lineage>
        <taxon>Bacteria</taxon>
        <taxon>Bacillati</taxon>
        <taxon>Actinomycetota</taxon>
        <taxon>Actinomycetes</taxon>
        <taxon>Glycomycetales</taxon>
        <taxon>Glycomycetaceae</taxon>
        <taxon>Stackebrandtia</taxon>
    </lineage>
</organism>
<dbReference type="PANTHER" id="PTHR28259:SF1">
    <property type="entry name" value="FLUORIDE EXPORT PROTEIN 1-RELATED"/>
    <property type="match status" value="1"/>
</dbReference>
<dbReference type="GO" id="GO:0005886">
    <property type="term" value="C:plasma membrane"/>
    <property type="evidence" value="ECO:0007669"/>
    <property type="project" value="UniProtKB-SubCell"/>
</dbReference>
<keyword evidence="10" id="KW-0813">Transport</keyword>
<dbReference type="AlphaFoldDB" id="A0A562V1V6"/>
<keyword evidence="5 10" id="KW-0472">Membrane</keyword>
<evidence type="ECO:0000256" key="1">
    <source>
        <dbReference type="ARBA" id="ARBA00004651"/>
    </source>
</evidence>
<evidence type="ECO:0000256" key="6">
    <source>
        <dbReference type="ARBA" id="ARBA00023303"/>
    </source>
</evidence>
<comment type="catalytic activity">
    <reaction evidence="8">
        <text>fluoride(in) = fluoride(out)</text>
        <dbReference type="Rhea" id="RHEA:76159"/>
        <dbReference type="ChEBI" id="CHEBI:17051"/>
    </reaction>
    <physiologicalReaction direction="left-to-right" evidence="8">
        <dbReference type="Rhea" id="RHEA:76160"/>
    </physiologicalReaction>
</comment>
<dbReference type="Pfam" id="PF02537">
    <property type="entry name" value="CRCB"/>
    <property type="match status" value="1"/>
</dbReference>
<evidence type="ECO:0000313" key="11">
    <source>
        <dbReference type="EMBL" id="TWJ11900.1"/>
    </source>
</evidence>
<evidence type="ECO:0000256" key="9">
    <source>
        <dbReference type="ARBA" id="ARBA00049940"/>
    </source>
</evidence>
<keyword evidence="10" id="KW-0479">Metal-binding</keyword>
<evidence type="ECO:0000256" key="5">
    <source>
        <dbReference type="ARBA" id="ARBA00023136"/>
    </source>
</evidence>
<dbReference type="PANTHER" id="PTHR28259">
    <property type="entry name" value="FLUORIDE EXPORT PROTEIN 1-RELATED"/>
    <property type="match status" value="1"/>
</dbReference>
<protein>
    <recommendedName>
        <fullName evidence="10">Fluoride-specific ion channel FluC</fullName>
    </recommendedName>
</protein>
<feature type="binding site" evidence="10">
    <location>
        <position position="72"/>
    </location>
    <ligand>
        <name>Na(+)</name>
        <dbReference type="ChEBI" id="CHEBI:29101"/>
        <note>structural</note>
    </ligand>
</feature>
<dbReference type="HAMAP" id="MF_00454">
    <property type="entry name" value="FluC"/>
    <property type="match status" value="1"/>
</dbReference>
<dbReference type="GO" id="GO:0046872">
    <property type="term" value="F:metal ion binding"/>
    <property type="evidence" value="ECO:0007669"/>
    <property type="project" value="UniProtKB-KW"/>
</dbReference>
<feature type="transmembrane region" description="Helical" evidence="10">
    <location>
        <begin position="44"/>
        <end position="71"/>
    </location>
</feature>
<keyword evidence="10" id="KW-0406">Ion transport</keyword>
<evidence type="ECO:0000256" key="10">
    <source>
        <dbReference type="HAMAP-Rule" id="MF_00454"/>
    </source>
</evidence>
<proteinExistence type="inferred from homology"/>
<sequence length="124" mass="12544">MTVLAIVIGAAIGGPLRYWADHRLHGRGATGFPWGVMLVNCAGAFGLAAVVAAGASGVVATGVTAGLFGALTTFSTFADQTLRLWREGAPRAAVWNVVLSSGAGIAAVVLGDLTGRLLADLPLW</sequence>
<accession>A0A562V1V6</accession>
<keyword evidence="2 10" id="KW-1003">Cell membrane</keyword>
<comment type="function">
    <text evidence="9 10">Fluoride-specific ion channel. Important for reducing fluoride concentration in the cell, thus reducing its toxicity.</text>
</comment>
<comment type="caution">
    <text evidence="11">The sequence shown here is derived from an EMBL/GenBank/DDBJ whole genome shotgun (WGS) entry which is preliminary data.</text>
</comment>
<reference evidence="11 12" key="1">
    <citation type="journal article" date="2013" name="Stand. Genomic Sci.">
        <title>Genomic Encyclopedia of Type Strains, Phase I: The one thousand microbial genomes (KMG-I) project.</title>
        <authorList>
            <person name="Kyrpides N.C."/>
            <person name="Woyke T."/>
            <person name="Eisen J.A."/>
            <person name="Garrity G."/>
            <person name="Lilburn T.G."/>
            <person name="Beck B.J."/>
            <person name="Whitman W.B."/>
            <person name="Hugenholtz P."/>
            <person name="Klenk H.P."/>
        </authorList>
    </citation>
    <scope>NUCLEOTIDE SEQUENCE [LARGE SCALE GENOMIC DNA]</scope>
    <source>
        <strain evidence="11 12">DSM 45044</strain>
    </source>
</reference>
<keyword evidence="4 10" id="KW-1133">Transmembrane helix</keyword>
<dbReference type="GO" id="GO:0140114">
    <property type="term" value="P:cellular detoxification of fluoride"/>
    <property type="evidence" value="ECO:0007669"/>
    <property type="project" value="UniProtKB-UniRule"/>
</dbReference>
<evidence type="ECO:0000256" key="2">
    <source>
        <dbReference type="ARBA" id="ARBA00022475"/>
    </source>
</evidence>
<dbReference type="EMBL" id="VLLL01000006">
    <property type="protein sequence ID" value="TWJ11900.1"/>
    <property type="molecule type" value="Genomic_DNA"/>
</dbReference>
<dbReference type="RefSeq" id="WP_147138585.1">
    <property type="nucleotide sequence ID" value="NZ_BAABIJ010000002.1"/>
</dbReference>
<dbReference type="Proteomes" id="UP000321617">
    <property type="component" value="Unassembled WGS sequence"/>
</dbReference>
<evidence type="ECO:0000256" key="4">
    <source>
        <dbReference type="ARBA" id="ARBA00022989"/>
    </source>
</evidence>
<keyword evidence="3 10" id="KW-0812">Transmembrane</keyword>
<feature type="binding site" evidence="10">
    <location>
        <position position="69"/>
    </location>
    <ligand>
        <name>Na(+)</name>
        <dbReference type="ChEBI" id="CHEBI:29101"/>
        <note>structural</note>
    </ligand>
</feature>
<evidence type="ECO:0000256" key="3">
    <source>
        <dbReference type="ARBA" id="ARBA00022692"/>
    </source>
</evidence>
<dbReference type="OrthoDB" id="5148600at2"/>
<evidence type="ECO:0000256" key="8">
    <source>
        <dbReference type="ARBA" id="ARBA00035585"/>
    </source>
</evidence>
<keyword evidence="12" id="KW-1185">Reference proteome</keyword>
<dbReference type="GO" id="GO:0062054">
    <property type="term" value="F:fluoride channel activity"/>
    <property type="evidence" value="ECO:0007669"/>
    <property type="project" value="UniProtKB-UniRule"/>
</dbReference>
<keyword evidence="10" id="KW-0915">Sodium</keyword>